<gene>
    <name evidence="1" type="ORF">QJS35_32535</name>
</gene>
<organism evidence="1 2">
    <name type="scientific">Cohnella silvisoli</name>
    <dbReference type="NCBI Taxonomy" id="2873699"/>
    <lineage>
        <taxon>Bacteria</taxon>
        <taxon>Bacillati</taxon>
        <taxon>Bacillota</taxon>
        <taxon>Bacilli</taxon>
        <taxon>Bacillales</taxon>
        <taxon>Paenibacillaceae</taxon>
        <taxon>Cohnella</taxon>
    </lineage>
</organism>
<protein>
    <recommendedName>
        <fullName evidence="3">Alpha-L-rhamnosidase six-hairpin glycosidase domain-containing protein</fullName>
    </recommendedName>
</protein>
<evidence type="ECO:0000313" key="2">
    <source>
        <dbReference type="Proteomes" id="UP001493487"/>
    </source>
</evidence>
<dbReference type="RefSeq" id="WP_232190154.1">
    <property type="nucleotide sequence ID" value="NZ_JAIOAP010000028.1"/>
</dbReference>
<accession>A0ABV1L449</accession>
<dbReference type="EMBL" id="JASKHM010000029">
    <property type="protein sequence ID" value="MEQ4487115.1"/>
    <property type="molecule type" value="Genomic_DNA"/>
</dbReference>
<dbReference type="Proteomes" id="UP001493487">
    <property type="component" value="Unassembled WGS sequence"/>
</dbReference>
<sequence length="1155" mass="129182">MDNNRNWNEIIERMAAWQETSVVIGDRSPNAAISTYDTENATALTQILLAKLMVYIESDLRWIGPESAEDLRVEDVPGGVKAEYAIGDVTVRLLIAPLMFGREDPEKMGAALFRVSAEPAVPVLVRCGGSSRVDMVGWQWNERSGENIGIMKVCPRDWLADTSMRSERDEVFIDRQAAIIRSEKQPLPVAVTSQGDLAFGLSAGDTPALEICFPSGTGGGDVLIGFAPSPERALRIVREMDADAELKKLEAYYDELLSSRIVTPEPSMDEAFASAIRNQEYNWFAPYGWLEAIHHWFAMWHMQNTAAADWLGQTDRSKSCILTRAERLYENGAVAMMYPNGELYRDWGGTNQFYAWQVRHYWKFTADLEFARSIAPVMDRVIAQTLEEYDPEGDGLLAWGEQIGNQEDYLSHLHGSAIPTMEFISMLRTRMEIAEALADEPARVRCEALIARSSAALRRELWRPDLGRYMFYKDPHGMERLDAAYQAYVYPAIHDMAKDRLDAWTGIRHLRDRLTGPNGELFASNHFPTHATLTLGCQAAVAQQPWGAMGLAAAGLRNEAYKPLKLMADWVTGDPLKGAWPENTDEHVTSYFSPPAAMYIQAIAESLFGLQVDKAASILHISPSFPDHWPGAELRLPEYKVTYRKEDGLIAFEVHTGEPMVHAFRWLLPVGRVTEVTVNETAVGFETRPGVGCIELVFDTPPLAASRIGIGFSASDYRIGHPLSVAEGDKIAIEADGAFIRGIDDRCGVLMSTVITNNSRVEAVIRDGLLAPYSGFGNLGTLNFARRTFFLSCETPEGIPFWHPVDLTLLAAAEAEQTGEWTGLTIPLNIRNNTFSAVSGNATFVFLQQMETFAVDLPPRSEAVLNVPIPAGQMDLVSAGGNAAHIRMPSGQWIDLTLTAGKTADNPAIAEAIRSRTVAVPLPEERWTTDDNWQDLRRYLIVNHMPWTNVKSPLKGLDSEVVRVPGLPFDFRVKPHNWIPLSSKIGQPELSVTLEDRLYKKFYLLLVPLLTNHDMFSPVFRLHFERDDGRMMGSTFRMPGDLDWFWPEELVGLLATSGRERPNRHGLLPLLRADESDWREGRPLRHGFDLLKREEAFGFPQPEYWSRSLCYKTVHGVFSVIEVDFGQGIRWDRMRLSLCGVDPAIGILAVHAEVL</sequence>
<evidence type="ECO:0008006" key="3">
    <source>
        <dbReference type="Google" id="ProtNLM"/>
    </source>
</evidence>
<dbReference type="InterPro" id="IPR012341">
    <property type="entry name" value="6hp_glycosidase-like_sf"/>
</dbReference>
<proteinExistence type="predicted"/>
<comment type="caution">
    <text evidence="1">The sequence shown here is derived from an EMBL/GenBank/DDBJ whole genome shotgun (WGS) entry which is preliminary data.</text>
</comment>
<dbReference type="SUPFAM" id="SSF48208">
    <property type="entry name" value="Six-hairpin glycosidases"/>
    <property type="match status" value="1"/>
</dbReference>
<name>A0ABV1L449_9BACL</name>
<keyword evidence="2" id="KW-1185">Reference proteome</keyword>
<evidence type="ECO:0000313" key="1">
    <source>
        <dbReference type="EMBL" id="MEQ4487115.1"/>
    </source>
</evidence>
<dbReference type="Gene3D" id="1.50.10.10">
    <property type="match status" value="1"/>
</dbReference>
<reference evidence="1 2" key="1">
    <citation type="journal article" date="2023" name="Genome Announc.">
        <title>Pan-Genome Analyses of the Genus Cohnella and Proposal of the Novel Species Cohnella silvisoli sp. nov., Isolated from Forest Soil.</title>
        <authorList>
            <person name="Wang C."/>
            <person name="Mao L."/>
            <person name="Bao G."/>
            <person name="Zhu H."/>
        </authorList>
    </citation>
    <scope>NUCLEOTIDE SEQUENCE [LARGE SCALE GENOMIC DNA]</scope>
    <source>
        <strain evidence="1 2">NL03-T5-1</strain>
    </source>
</reference>
<dbReference type="InterPro" id="IPR008928">
    <property type="entry name" value="6-hairpin_glycosidase_sf"/>
</dbReference>